<dbReference type="KEGG" id="epa:110238709"/>
<dbReference type="GeneID" id="110238709"/>
<dbReference type="AlphaFoldDB" id="A0A913YJT6"/>
<dbReference type="EnsemblMetazoa" id="XM_028658961.1">
    <property type="protein sequence ID" value="XP_028514762.1"/>
    <property type="gene ID" value="LOC110238709"/>
</dbReference>
<name>A0A913YJT6_EXADI</name>
<dbReference type="RefSeq" id="XP_028514762.1">
    <property type="nucleotide sequence ID" value="XM_028658961.1"/>
</dbReference>
<accession>A0A913YJT6</accession>
<feature type="compositionally biased region" description="Basic and acidic residues" evidence="1">
    <location>
        <begin position="116"/>
        <end position="131"/>
    </location>
</feature>
<dbReference type="Proteomes" id="UP000887567">
    <property type="component" value="Unplaced"/>
</dbReference>
<evidence type="ECO:0000313" key="3">
    <source>
        <dbReference type="Proteomes" id="UP000887567"/>
    </source>
</evidence>
<dbReference type="RefSeq" id="XP_020900050.1">
    <property type="nucleotide sequence ID" value="XM_021044391.2"/>
</dbReference>
<evidence type="ECO:0000313" key="2">
    <source>
        <dbReference type="EnsemblMetazoa" id="XP_028514762.1"/>
    </source>
</evidence>
<reference evidence="2" key="1">
    <citation type="submission" date="2022-11" db="UniProtKB">
        <authorList>
            <consortium name="EnsemblMetazoa"/>
        </authorList>
    </citation>
    <scope>IDENTIFICATION</scope>
</reference>
<evidence type="ECO:0000256" key="1">
    <source>
        <dbReference type="SAM" id="MobiDB-lite"/>
    </source>
</evidence>
<dbReference type="EnsemblMetazoa" id="XM_021044391.2">
    <property type="protein sequence ID" value="XP_020900050.1"/>
    <property type="gene ID" value="LOC110238709"/>
</dbReference>
<organism evidence="2 3">
    <name type="scientific">Exaiptasia diaphana</name>
    <name type="common">Tropical sea anemone</name>
    <name type="synonym">Aiptasia pulchella</name>
    <dbReference type="NCBI Taxonomy" id="2652724"/>
    <lineage>
        <taxon>Eukaryota</taxon>
        <taxon>Metazoa</taxon>
        <taxon>Cnidaria</taxon>
        <taxon>Anthozoa</taxon>
        <taxon>Hexacorallia</taxon>
        <taxon>Actiniaria</taxon>
        <taxon>Aiptasiidae</taxon>
        <taxon>Exaiptasia</taxon>
    </lineage>
</organism>
<protein>
    <submittedName>
        <fullName evidence="2">Uncharacterized protein</fullName>
    </submittedName>
</protein>
<feature type="region of interest" description="Disordered" evidence="1">
    <location>
        <begin position="103"/>
        <end position="139"/>
    </location>
</feature>
<dbReference type="OrthoDB" id="5960670at2759"/>
<keyword evidence="3" id="KW-1185">Reference proteome</keyword>
<sequence>MGCSPSHALIINSHSRPHEQICLQPRIYMVSESTLRILEDVGELRLYQQEDKDPGVARVRFGTNTLDQLENPVGFQSQLKRQFSIDSEKSVTIARQDSKITVNLGTTEEDDEEKSLDEASRGKEEKDKEDLPSCLTGQSSAASSTTELVSAQVHDPSSLKSLAKDCVISNSHEACLDIDPQYQLQSVNSSCASL</sequence>
<proteinExistence type="predicted"/>